<name>A0ABY8NEH6_9GAMM</name>
<dbReference type="RefSeq" id="WP_280321040.1">
    <property type="nucleotide sequence ID" value="NZ_CP118605.1"/>
</dbReference>
<keyword evidence="1" id="KW-0732">Signal</keyword>
<evidence type="ECO:0000313" key="2">
    <source>
        <dbReference type="EMBL" id="WGL17203.1"/>
    </source>
</evidence>
<keyword evidence="3" id="KW-1185">Reference proteome</keyword>
<accession>A0ABY8NEH6</accession>
<reference evidence="2 3" key="1">
    <citation type="submission" date="2023-02" db="EMBL/GenBank/DDBJ databases">
        <title>Description and genomic characterization of Microbulbifer bruguierae sp. nov., isolated from the sediment of mangrove plant Bruguiera sexangula.</title>
        <authorList>
            <person name="Long M."/>
        </authorList>
    </citation>
    <scope>NUCLEOTIDE SEQUENCE [LARGE SCALE GENOMIC DNA]</scope>
    <source>
        <strain evidence="2 3">H12</strain>
    </source>
</reference>
<evidence type="ECO:0008006" key="4">
    <source>
        <dbReference type="Google" id="ProtNLM"/>
    </source>
</evidence>
<evidence type="ECO:0000256" key="1">
    <source>
        <dbReference type="SAM" id="SignalP"/>
    </source>
</evidence>
<evidence type="ECO:0000313" key="3">
    <source>
        <dbReference type="Proteomes" id="UP001236500"/>
    </source>
</evidence>
<dbReference type="Proteomes" id="UP001236500">
    <property type="component" value="Chromosome"/>
</dbReference>
<gene>
    <name evidence="2" type="ORF">PVT68_02620</name>
</gene>
<sequence length="142" mass="15334">MKLLRYALPLLATVFSAPSLAYSNSGFGIGVAYDLGAGATAQFRGTSIFVNSDALAVDMRLQNLSNDLGTLHAYIDVGGFYEDAGRDDYNDRAGIRLPVGLTFRIAPSVQAYIQAVPNFAFSDNDRKEGFEVDGALGLRLRF</sequence>
<protein>
    <recommendedName>
        <fullName evidence="4">Outer membrane protein beta-barrel domain-containing protein</fullName>
    </recommendedName>
</protein>
<dbReference type="EMBL" id="CP118605">
    <property type="protein sequence ID" value="WGL17203.1"/>
    <property type="molecule type" value="Genomic_DNA"/>
</dbReference>
<feature type="signal peptide" evidence="1">
    <location>
        <begin position="1"/>
        <end position="21"/>
    </location>
</feature>
<organism evidence="2 3">
    <name type="scientific">Microbulbifer bruguierae</name>
    <dbReference type="NCBI Taxonomy" id="3029061"/>
    <lineage>
        <taxon>Bacteria</taxon>
        <taxon>Pseudomonadati</taxon>
        <taxon>Pseudomonadota</taxon>
        <taxon>Gammaproteobacteria</taxon>
        <taxon>Cellvibrionales</taxon>
        <taxon>Microbulbiferaceae</taxon>
        <taxon>Microbulbifer</taxon>
    </lineage>
</organism>
<proteinExistence type="predicted"/>
<feature type="chain" id="PRO_5046251547" description="Outer membrane protein beta-barrel domain-containing protein" evidence="1">
    <location>
        <begin position="22"/>
        <end position="142"/>
    </location>
</feature>